<evidence type="ECO:0000313" key="5">
    <source>
        <dbReference type="EMBL" id="CCK78308.1"/>
    </source>
</evidence>
<dbReference type="PANTHER" id="PTHR42759">
    <property type="entry name" value="MOXR FAMILY PROTEIN"/>
    <property type="match status" value="1"/>
</dbReference>
<dbReference type="Pfam" id="PF07728">
    <property type="entry name" value="AAA_5"/>
    <property type="match status" value="1"/>
</dbReference>
<dbReference type="Pfam" id="PF08406">
    <property type="entry name" value="CbbQ_C"/>
    <property type="match status" value="1"/>
</dbReference>
<dbReference type="Proteomes" id="UP000007347">
    <property type="component" value="Chromosome"/>
</dbReference>
<keyword evidence="2" id="KW-0547">Nucleotide-binding</keyword>
<dbReference type="STRING" id="651182.TOL2_C01380"/>
<dbReference type="GO" id="GO:0016887">
    <property type="term" value="F:ATP hydrolysis activity"/>
    <property type="evidence" value="ECO:0007669"/>
    <property type="project" value="InterPro"/>
</dbReference>
<protein>
    <submittedName>
        <fullName evidence="5">BssE: chaperone associated with benzylsuccinate synthase</fullName>
    </submittedName>
</protein>
<dbReference type="InterPro" id="IPR027417">
    <property type="entry name" value="P-loop_NTPase"/>
</dbReference>
<dbReference type="InterPro" id="IPR011704">
    <property type="entry name" value="ATPase_dyneun-rel_AAA"/>
</dbReference>
<dbReference type="SMART" id="SM00382">
    <property type="entry name" value="AAA"/>
    <property type="match status" value="1"/>
</dbReference>
<evidence type="ECO:0000256" key="1">
    <source>
        <dbReference type="ARBA" id="ARBA00009417"/>
    </source>
</evidence>
<dbReference type="Gene3D" id="3.40.50.300">
    <property type="entry name" value="P-loop containing nucleotide triphosphate hydrolases"/>
    <property type="match status" value="1"/>
</dbReference>
<dbReference type="InterPro" id="IPR050764">
    <property type="entry name" value="CbbQ/NirQ/NorQ/GpvN"/>
</dbReference>
<dbReference type="HOGENOM" id="CLU_979077_0_0_7"/>
<dbReference type="PANTHER" id="PTHR42759:SF1">
    <property type="entry name" value="MAGNESIUM-CHELATASE SUBUNIT CHLD"/>
    <property type="match status" value="1"/>
</dbReference>
<organism evidence="5 6">
    <name type="scientific">Desulfobacula toluolica (strain DSM 7467 / Tol2)</name>
    <dbReference type="NCBI Taxonomy" id="651182"/>
    <lineage>
        <taxon>Bacteria</taxon>
        <taxon>Pseudomonadati</taxon>
        <taxon>Thermodesulfobacteriota</taxon>
        <taxon>Desulfobacteria</taxon>
        <taxon>Desulfobacterales</taxon>
        <taxon>Desulfobacteraceae</taxon>
        <taxon>Desulfobacula</taxon>
    </lineage>
</organism>
<evidence type="ECO:0000256" key="3">
    <source>
        <dbReference type="ARBA" id="ARBA00022840"/>
    </source>
</evidence>
<dbReference type="AlphaFoldDB" id="K0NF59"/>
<dbReference type="PATRIC" id="fig|651182.5.peg.173"/>
<gene>
    <name evidence="5" type="primary">bssE</name>
    <name evidence="5" type="ordered locus">TOL2_C01380</name>
</gene>
<dbReference type="EMBL" id="FO203503">
    <property type="protein sequence ID" value="CCK78308.1"/>
    <property type="molecule type" value="Genomic_DNA"/>
</dbReference>
<accession>K0NF59</accession>
<keyword evidence="6" id="KW-1185">Reference proteome</keyword>
<feature type="domain" description="AAA+ ATPase" evidence="4">
    <location>
        <begin position="40"/>
        <end position="185"/>
    </location>
</feature>
<evidence type="ECO:0000256" key="2">
    <source>
        <dbReference type="ARBA" id="ARBA00022741"/>
    </source>
</evidence>
<dbReference type="RefSeq" id="WP_014955666.1">
    <property type="nucleotide sequence ID" value="NC_018645.1"/>
</dbReference>
<keyword evidence="3" id="KW-0067">ATP-binding</keyword>
<dbReference type="KEGG" id="dto:TOL2_C01380"/>
<name>K0NF59_DESTT</name>
<evidence type="ECO:0000313" key="6">
    <source>
        <dbReference type="Proteomes" id="UP000007347"/>
    </source>
</evidence>
<dbReference type="SUPFAM" id="SSF52540">
    <property type="entry name" value="P-loop containing nucleoside triphosphate hydrolases"/>
    <property type="match status" value="1"/>
</dbReference>
<proteinExistence type="inferred from homology"/>
<dbReference type="InterPro" id="IPR013615">
    <property type="entry name" value="CbbQ_C"/>
</dbReference>
<dbReference type="GO" id="GO:0005524">
    <property type="term" value="F:ATP binding"/>
    <property type="evidence" value="ECO:0007669"/>
    <property type="project" value="UniProtKB-KW"/>
</dbReference>
<reference evidence="5 6" key="1">
    <citation type="journal article" date="2013" name="Environ. Microbiol.">
        <title>Complete genome, catabolic sub-proteomes and key-metabolites of Desulfobacula toluolica Tol2, a marine, aromatic compound-degrading, sulfate-reducing bacterium.</title>
        <authorList>
            <person name="Wohlbrand L."/>
            <person name="Jacob J.H."/>
            <person name="Kube M."/>
            <person name="Mussmann M."/>
            <person name="Jarling R."/>
            <person name="Beck A."/>
            <person name="Amann R."/>
            <person name="Wilkes H."/>
            <person name="Reinhardt R."/>
            <person name="Rabus R."/>
        </authorList>
    </citation>
    <scope>NUCLEOTIDE SEQUENCE [LARGE SCALE GENOMIC DNA]</scope>
    <source>
        <strain evidence="6">DSM 7467 / Tol2</strain>
    </source>
</reference>
<dbReference type="InterPro" id="IPR003593">
    <property type="entry name" value="AAA+_ATPase"/>
</dbReference>
<comment type="similarity">
    <text evidence="1">Belongs to the CbbQ/NirQ/NorQ/GpvN family.</text>
</comment>
<sequence>MQTLMNNHVKPRIPKEDPYYYINNETLGILDKVHKISAKHPINILVAGRQGCGKSSLVRQYAAVYERPLATFQVGILSEPGQLFGEYALENGETRYKQFLFPQAIQTPGCVIHLEEINRPENPKALNMLFSLLSDDRQVWMDELGLLDVAEGVVFFATLNEGDEFIGTELLDPALRDRFYIHLMDYLPNEVEKEILIKKTGVSQKQAGEILDVVNTLRSNSELPVEISTRTTLMIGEMIAAEATLREAISISLQTNKETLESILISLHMEKGLLEKGNADFLLFTKNVVQEYAQAFR</sequence>
<evidence type="ECO:0000259" key="4">
    <source>
        <dbReference type="SMART" id="SM00382"/>
    </source>
</evidence>